<accession>A0A6A6NK63</accession>
<sequence length="174" mass="19079">MFKPRTLSEAYSLARLQEMTAVALHSKNRPAVKSSATSIPAITSHHSLQILKRKSPTGVIKGQISEYEEWGEMRSIGNSKESLSSRSVVQWNSPLPYMFGGLVIILGLVSVALIILACSHCRSSLELSRHKEEKLTEITDTVVAVEPKIVVIMAGDDHTHVAMPSAFTCHVQQS</sequence>
<evidence type="ECO:0000256" key="1">
    <source>
        <dbReference type="ARBA" id="ARBA00004167"/>
    </source>
</evidence>
<name>A0A6A6NK63_HEVBR</name>
<dbReference type="GO" id="GO:0006865">
    <property type="term" value="P:amino acid transport"/>
    <property type="evidence" value="ECO:0007669"/>
    <property type="project" value="UniProtKB-KW"/>
</dbReference>
<dbReference type="Proteomes" id="UP000467840">
    <property type="component" value="Chromosome 5"/>
</dbReference>
<reference evidence="9 10" key="1">
    <citation type="journal article" date="2020" name="Mol. Plant">
        <title>The Chromosome-Based Rubber Tree Genome Provides New Insights into Spurge Genome Evolution and Rubber Biosynthesis.</title>
        <authorList>
            <person name="Liu J."/>
            <person name="Shi C."/>
            <person name="Shi C.C."/>
            <person name="Li W."/>
            <person name="Zhang Q.J."/>
            <person name="Zhang Y."/>
            <person name="Li K."/>
            <person name="Lu H.F."/>
            <person name="Shi C."/>
            <person name="Zhu S.T."/>
            <person name="Xiao Z.Y."/>
            <person name="Nan H."/>
            <person name="Yue Y."/>
            <person name="Zhu X.G."/>
            <person name="Wu Y."/>
            <person name="Hong X.N."/>
            <person name="Fan G.Y."/>
            <person name="Tong Y."/>
            <person name="Zhang D."/>
            <person name="Mao C.L."/>
            <person name="Liu Y.L."/>
            <person name="Hao S.J."/>
            <person name="Liu W.Q."/>
            <person name="Lv M.Q."/>
            <person name="Zhang H.B."/>
            <person name="Liu Y."/>
            <person name="Hu-Tang G.R."/>
            <person name="Wang J.P."/>
            <person name="Wang J.H."/>
            <person name="Sun Y.H."/>
            <person name="Ni S.B."/>
            <person name="Chen W.B."/>
            <person name="Zhang X.C."/>
            <person name="Jiao Y.N."/>
            <person name="Eichler E.E."/>
            <person name="Li G.H."/>
            <person name="Liu X."/>
            <person name="Gao L.Z."/>
        </authorList>
    </citation>
    <scope>NUCLEOTIDE SEQUENCE [LARGE SCALE GENOMIC DNA]</scope>
    <source>
        <strain evidence="10">cv. GT1</strain>
        <tissue evidence="9">Leaf</tissue>
    </source>
</reference>
<organism evidence="9 10">
    <name type="scientific">Hevea brasiliensis</name>
    <name type="common">Para rubber tree</name>
    <name type="synonym">Siphonia brasiliensis</name>
    <dbReference type="NCBI Taxonomy" id="3981"/>
    <lineage>
        <taxon>Eukaryota</taxon>
        <taxon>Viridiplantae</taxon>
        <taxon>Streptophyta</taxon>
        <taxon>Embryophyta</taxon>
        <taxon>Tracheophyta</taxon>
        <taxon>Spermatophyta</taxon>
        <taxon>Magnoliopsida</taxon>
        <taxon>eudicotyledons</taxon>
        <taxon>Gunneridae</taxon>
        <taxon>Pentapetalae</taxon>
        <taxon>rosids</taxon>
        <taxon>fabids</taxon>
        <taxon>Malpighiales</taxon>
        <taxon>Euphorbiaceae</taxon>
        <taxon>Crotonoideae</taxon>
        <taxon>Micrandreae</taxon>
        <taxon>Hevea</taxon>
    </lineage>
</organism>
<keyword evidence="4 8" id="KW-0812">Transmembrane</keyword>
<dbReference type="EMBL" id="JAAGAX010000001">
    <property type="protein sequence ID" value="KAF2325476.1"/>
    <property type="molecule type" value="Genomic_DNA"/>
</dbReference>
<evidence type="ECO:0000256" key="2">
    <source>
        <dbReference type="ARBA" id="ARBA00009977"/>
    </source>
</evidence>
<evidence type="ECO:0000313" key="10">
    <source>
        <dbReference type="Proteomes" id="UP000467840"/>
    </source>
</evidence>
<keyword evidence="5" id="KW-0029">Amino-acid transport</keyword>
<evidence type="ECO:0000256" key="3">
    <source>
        <dbReference type="ARBA" id="ARBA00022448"/>
    </source>
</evidence>
<evidence type="ECO:0000256" key="6">
    <source>
        <dbReference type="ARBA" id="ARBA00022989"/>
    </source>
</evidence>
<dbReference type="InterPro" id="IPR040359">
    <property type="entry name" value="GDU"/>
</dbReference>
<evidence type="ECO:0000256" key="8">
    <source>
        <dbReference type="SAM" id="Phobius"/>
    </source>
</evidence>
<comment type="similarity">
    <text evidence="2">Belongs to the GLUTAMINE DUMPER 1 (TC 9.B.60) family.</text>
</comment>
<keyword evidence="10" id="KW-1185">Reference proteome</keyword>
<comment type="caution">
    <text evidence="9">The sequence shown here is derived from an EMBL/GenBank/DDBJ whole genome shotgun (WGS) entry which is preliminary data.</text>
</comment>
<keyword evidence="3" id="KW-0813">Transport</keyword>
<protein>
    <submittedName>
        <fullName evidence="9">Uncharacterized protein</fullName>
    </submittedName>
</protein>
<evidence type="ECO:0000256" key="7">
    <source>
        <dbReference type="ARBA" id="ARBA00023136"/>
    </source>
</evidence>
<keyword evidence="6 8" id="KW-1133">Transmembrane helix</keyword>
<dbReference type="GO" id="GO:0080143">
    <property type="term" value="P:regulation of amino acid export"/>
    <property type="evidence" value="ECO:0007669"/>
    <property type="project" value="InterPro"/>
</dbReference>
<keyword evidence="7 8" id="KW-0472">Membrane</keyword>
<feature type="transmembrane region" description="Helical" evidence="8">
    <location>
        <begin position="97"/>
        <end position="119"/>
    </location>
</feature>
<dbReference type="AlphaFoldDB" id="A0A6A6NK63"/>
<dbReference type="PANTHER" id="PTHR33228:SF27">
    <property type="entry name" value="PROTEIN GLUTAMINE DUMPER"/>
    <property type="match status" value="1"/>
</dbReference>
<evidence type="ECO:0000313" key="9">
    <source>
        <dbReference type="EMBL" id="KAF2325476.1"/>
    </source>
</evidence>
<dbReference type="PANTHER" id="PTHR33228">
    <property type="entry name" value="PROTEIN GLUTAMINE DUMPER 4-RELATED"/>
    <property type="match status" value="1"/>
</dbReference>
<dbReference type="GO" id="GO:0016020">
    <property type="term" value="C:membrane"/>
    <property type="evidence" value="ECO:0007669"/>
    <property type="project" value="UniProtKB-SubCell"/>
</dbReference>
<gene>
    <name evidence="9" type="ORF">GH714_029376</name>
</gene>
<evidence type="ECO:0000256" key="5">
    <source>
        <dbReference type="ARBA" id="ARBA00022970"/>
    </source>
</evidence>
<comment type="subcellular location">
    <subcellularLocation>
        <location evidence="1">Membrane</location>
        <topology evidence="1">Single-pass membrane protein</topology>
    </subcellularLocation>
</comment>
<proteinExistence type="inferred from homology"/>
<evidence type="ECO:0000256" key="4">
    <source>
        <dbReference type="ARBA" id="ARBA00022692"/>
    </source>
</evidence>